<dbReference type="PANTHER" id="PTHR39203">
    <property type="entry name" value="CYTOPLASMIC PROTEIN-RELATED"/>
    <property type="match status" value="1"/>
</dbReference>
<proteinExistence type="predicted"/>
<dbReference type="InterPro" id="IPR007374">
    <property type="entry name" value="ASCH_domain"/>
</dbReference>
<sequence length="130" mass="14314">MWPRINGMRSIEFGTPGEMRGRLNALVMAGAKRATTGLLDEYRTEAEGLEYTGERLAVLDDDRLPVATIEVTAAELTTFGAVTWEHAAAEGEGDESLDEWREGHLRYWAEEGVAVDDGTPVVCIAFRLVD</sequence>
<dbReference type="SMART" id="SM01022">
    <property type="entry name" value="ASCH"/>
    <property type="match status" value="1"/>
</dbReference>
<dbReference type="EMBL" id="JBHTEY010000004">
    <property type="protein sequence ID" value="MFC7615054.1"/>
    <property type="molecule type" value="Genomic_DNA"/>
</dbReference>
<organism evidence="2 3">
    <name type="scientific">Actinokineospora soli</name>
    <dbReference type="NCBI Taxonomy" id="1048753"/>
    <lineage>
        <taxon>Bacteria</taxon>
        <taxon>Bacillati</taxon>
        <taxon>Actinomycetota</taxon>
        <taxon>Actinomycetes</taxon>
        <taxon>Pseudonocardiales</taxon>
        <taxon>Pseudonocardiaceae</taxon>
        <taxon>Actinokineospora</taxon>
    </lineage>
</organism>
<keyword evidence="3" id="KW-1185">Reference proteome</keyword>
<gene>
    <name evidence="2" type="ORF">ACFQV2_17580</name>
</gene>
<dbReference type="Pfam" id="PF04266">
    <property type="entry name" value="ASCH"/>
    <property type="match status" value="1"/>
</dbReference>
<dbReference type="SUPFAM" id="SSF88697">
    <property type="entry name" value="PUA domain-like"/>
    <property type="match status" value="1"/>
</dbReference>
<protein>
    <submittedName>
        <fullName evidence="2">ASCH domain-containing protein</fullName>
    </submittedName>
</protein>
<evidence type="ECO:0000313" key="2">
    <source>
        <dbReference type="EMBL" id="MFC7615054.1"/>
    </source>
</evidence>
<feature type="domain" description="ASCH" evidence="1">
    <location>
        <begin position="11"/>
        <end position="130"/>
    </location>
</feature>
<name>A0ABW2TMZ0_9PSEU</name>
<dbReference type="Gene3D" id="3.10.400.10">
    <property type="entry name" value="Sulfate adenylyltransferase"/>
    <property type="match status" value="1"/>
</dbReference>
<dbReference type="InterPro" id="IPR015947">
    <property type="entry name" value="PUA-like_sf"/>
</dbReference>
<comment type="caution">
    <text evidence="2">The sequence shown here is derived from an EMBL/GenBank/DDBJ whole genome shotgun (WGS) entry which is preliminary data.</text>
</comment>
<dbReference type="PIRSF" id="PIRSF021320">
    <property type="entry name" value="DUF984"/>
    <property type="match status" value="1"/>
</dbReference>
<evidence type="ECO:0000313" key="3">
    <source>
        <dbReference type="Proteomes" id="UP001596512"/>
    </source>
</evidence>
<dbReference type="PANTHER" id="PTHR39203:SF1">
    <property type="entry name" value="CYTOPLASMIC PROTEIN"/>
    <property type="match status" value="1"/>
</dbReference>
<evidence type="ECO:0000259" key="1">
    <source>
        <dbReference type="SMART" id="SM01022"/>
    </source>
</evidence>
<reference evidence="3" key="1">
    <citation type="journal article" date="2019" name="Int. J. Syst. Evol. Microbiol.">
        <title>The Global Catalogue of Microorganisms (GCM) 10K type strain sequencing project: providing services to taxonomists for standard genome sequencing and annotation.</title>
        <authorList>
            <consortium name="The Broad Institute Genomics Platform"/>
            <consortium name="The Broad Institute Genome Sequencing Center for Infectious Disease"/>
            <person name="Wu L."/>
            <person name="Ma J."/>
        </authorList>
    </citation>
    <scope>NUCLEOTIDE SEQUENCE [LARGE SCALE GENOMIC DNA]</scope>
    <source>
        <strain evidence="3">JCM 17695</strain>
    </source>
</reference>
<dbReference type="Proteomes" id="UP001596512">
    <property type="component" value="Unassembled WGS sequence"/>
</dbReference>
<dbReference type="InterPro" id="IPR009326">
    <property type="entry name" value="DUF984"/>
</dbReference>
<accession>A0ABW2TMZ0</accession>